<evidence type="ECO:0000256" key="1">
    <source>
        <dbReference type="ARBA" id="ARBA00006484"/>
    </source>
</evidence>
<dbReference type="PROSITE" id="PS00061">
    <property type="entry name" value="ADH_SHORT"/>
    <property type="match status" value="1"/>
</dbReference>
<dbReference type="Pfam" id="PF00106">
    <property type="entry name" value="adh_short"/>
    <property type="match status" value="1"/>
</dbReference>
<dbReference type="RefSeq" id="WP_132319226.1">
    <property type="nucleotide sequence ID" value="NZ_FWZT01000009.1"/>
</dbReference>
<keyword evidence="4" id="KW-1185">Reference proteome</keyword>
<dbReference type="PANTHER" id="PTHR43391:SF82">
    <property type="entry name" value="OXIDOREDUCTASE SADH-RELATED"/>
    <property type="match status" value="1"/>
</dbReference>
<evidence type="ECO:0000313" key="3">
    <source>
        <dbReference type="EMBL" id="SMF30373.1"/>
    </source>
</evidence>
<dbReference type="SUPFAM" id="SSF51735">
    <property type="entry name" value="NAD(P)-binding Rossmann-fold domains"/>
    <property type="match status" value="1"/>
</dbReference>
<dbReference type="PANTHER" id="PTHR43391">
    <property type="entry name" value="RETINOL DEHYDROGENASE-RELATED"/>
    <property type="match status" value="1"/>
</dbReference>
<dbReference type="InterPro" id="IPR036291">
    <property type="entry name" value="NAD(P)-bd_dom_sf"/>
</dbReference>
<evidence type="ECO:0000256" key="2">
    <source>
        <dbReference type="ARBA" id="ARBA00023002"/>
    </source>
</evidence>
<comment type="similarity">
    <text evidence="1">Belongs to the short-chain dehydrogenases/reductases (SDR) family.</text>
</comment>
<dbReference type="STRING" id="1513793.SAMN06296036_109165"/>
<keyword evidence="2" id="KW-0560">Oxidoreductase</keyword>
<reference evidence="4" key="1">
    <citation type="submission" date="2017-04" db="EMBL/GenBank/DDBJ databases">
        <authorList>
            <person name="Varghese N."/>
            <person name="Submissions S."/>
        </authorList>
    </citation>
    <scope>NUCLEOTIDE SEQUENCE [LARGE SCALE GENOMIC DNA]</scope>
    <source>
        <strain evidence="4">RKEM611</strain>
    </source>
</reference>
<name>A0A1Y6C0Q1_9BACT</name>
<dbReference type="PRINTS" id="PR00081">
    <property type="entry name" value="GDHRDH"/>
</dbReference>
<dbReference type="InterPro" id="IPR002347">
    <property type="entry name" value="SDR_fam"/>
</dbReference>
<sequence length="257" mass="29283">MQELCHKSIVLTGGNSGIGAALLKELAKPERYNKLLVADKSVDQIPEMDHVKAIAIDLSQERSIALLLEQAYRSFEKIDLFFSNAGLAYYHGVKSDQWSGLDYLFRVNVLSQLSLFSSLLHRQAEEDFRFVVTASGMSYMGIPGYASYSASKHALLGFASTARFELKEPQTLTMVYPVATRTRFFEQDTGHRAPVPWPSQSAEQVSRAILRGLERGQKDIYPFPGFRLMIWFHQAFGLGWLYQVYCQRVFRRFFGKE</sequence>
<organism evidence="3 4">
    <name type="scientific">Pseudobacteriovorax antillogorgiicola</name>
    <dbReference type="NCBI Taxonomy" id="1513793"/>
    <lineage>
        <taxon>Bacteria</taxon>
        <taxon>Pseudomonadati</taxon>
        <taxon>Bdellovibrionota</taxon>
        <taxon>Oligoflexia</taxon>
        <taxon>Oligoflexales</taxon>
        <taxon>Pseudobacteriovoracaceae</taxon>
        <taxon>Pseudobacteriovorax</taxon>
    </lineage>
</organism>
<accession>A0A1Y6C0Q1</accession>
<dbReference type="InterPro" id="IPR020904">
    <property type="entry name" value="Sc_DH/Rdtase_CS"/>
</dbReference>
<dbReference type="Proteomes" id="UP000192907">
    <property type="component" value="Unassembled WGS sequence"/>
</dbReference>
<dbReference type="AlphaFoldDB" id="A0A1Y6C0Q1"/>
<gene>
    <name evidence="3" type="ORF">SAMN06296036_109165</name>
</gene>
<protein>
    <submittedName>
        <fullName evidence="3">Short-chain dehydrogenase</fullName>
    </submittedName>
</protein>
<dbReference type="Gene3D" id="3.40.50.720">
    <property type="entry name" value="NAD(P)-binding Rossmann-like Domain"/>
    <property type="match status" value="1"/>
</dbReference>
<dbReference type="EMBL" id="FWZT01000009">
    <property type="protein sequence ID" value="SMF30373.1"/>
    <property type="molecule type" value="Genomic_DNA"/>
</dbReference>
<dbReference type="OrthoDB" id="9808814at2"/>
<dbReference type="GO" id="GO:0016491">
    <property type="term" value="F:oxidoreductase activity"/>
    <property type="evidence" value="ECO:0007669"/>
    <property type="project" value="UniProtKB-KW"/>
</dbReference>
<evidence type="ECO:0000313" key="4">
    <source>
        <dbReference type="Proteomes" id="UP000192907"/>
    </source>
</evidence>
<proteinExistence type="inferred from homology"/>